<dbReference type="Gene3D" id="3.30.2310.20">
    <property type="entry name" value="RelE-like"/>
    <property type="match status" value="1"/>
</dbReference>
<sequence length="96" mass="11206">MMYKLGTTKRFDKALKLCRKRGYPIGKLQKAISLLVENGMLPSEYKPHILYGNHEGEWEAHIESDWLLIWEQNDTELTLLMLTTGTHSDLFGKKKR</sequence>
<dbReference type="Pfam" id="PF15738">
    <property type="entry name" value="YafQ_toxin"/>
    <property type="match status" value="1"/>
</dbReference>
<dbReference type="GO" id="GO:0006415">
    <property type="term" value="P:translational termination"/>
    <property type="evidence" value="ECO:0007669"/>
    <property type="project" value="TreeGrafter"/>
</dbReference>
<keyword evidence="4" id="KW-1185">Reference proteome</keyword>
<dbReference type="SUPFAM" id="SSF143011">
    <property type="entry name" value="RelE-like"/>
    <property type="match status" value="1"/>
</dbReference>
<dbReference type="InterPro" id="IPR007712">
    <property type="entry name" value="RelE/ParE_toxin"/>
</dbReference>
<comment type="caution">
    <text evidence="3">The sequence shown here is derived from an EMBL/GenBank/DDBJ whole genome shotgun (WGS) entry which is preliminary data.</text>
</comment>
<dbReference type="OrthoDB" id="7030467at2"/>
<organism evidence="3 4">
    <name type="scientific">Segatella hominis</name>
    <dbReference type="NCBI Taxonomy" id="2518605"/>
    <lineage>
        <taxon>Bacteria</taxon>
        <taxon>Pseudomonadati</taxon>
        <taxon>Bacteroidota</taxon>
        <taxon>Bacteroidia</taxon>
        <taxon>Bacteroidales</taxon>
        <taxon>Prevotellaceae</taxon>
        <taxon>Segatella</taxon>
    </lineage>
</organism>
<dbReference type="GO" id="GO:0006402">
    <property type="term" value="P:mRNA catabolic process"/>
    <property type="evidence" value="ECO:0007669"/>
    <property type="project" value="TreeGrafter"/>
</dbReference>
<evidence type="ECO:0000256" key="2">
    <source>
        <dbReference type="PIRSR" id="PIRSR006156-1"/>
    </source>
</evidence>
<proteinExistence type="predicted"/>
<dbReference type="EMBL" id="SGVY01000098">
    <property type="protein sequence ID" value="TFH69736.1"/>
    <property type="molecule type" value="Genomic_DNA"/>
</dbReference>
<evidence type="ECO:0000313" key="3">
    <source>
        <dbReference type="EMBL" id="TFH69736.1"/>
    </source>
</evidence>
<dbReference type="PANTHER" id="PTHR40588:SF1">
    <property type="entry name" value="MRNA INTERFERASE TOXIN YAFQ"/>
    <property type="match status" value="1"/>
</dbReference>
<dbReference type="InterPro" id="IPR035093">
    <property type="entry name" value="RelE/ParE_toxin_dom_sf"/>
</dbReference>
<evidence type="ECO:0000256" key="1">
    <source>
        <dbReference type="ARBA" id="ARBA00022649"/>
    </source>
</evidence>
<dbReference type="PIRSF" id="PIRSF006156">
    <property type="entry name" value="YafQ"/>
    <property type="match status" value="1"/>
</dbReference>
<dbReference type="GO" id="GO:0004521">
    <property type="term" value="F:RNA endonuclease activity"/>
    <property type="evidence" value="ECO:0007669"/>
    <property type="project" value="TreeGrafter"/>
</dbReference>
<gene>
    <name evidence="3" type="ORF">EXN75_17005</name>
</gene>
<feature type="active site" description="Proton donor" evidence="2">
    <location>
        <position position="87"/>
    </location>
</feature>
<reference evidence="3 4" key="1">
    <citation type="submission" date="2019-02" db="EMBL/GenBank/DDBJ databases">
        <title>Draft Genome Sequence of the Prevotella sp. BCRC 81118, Isolated from Human Feces.</title>
        <authorList>
            <person name="Huang C.-H."/>
        </authorList>
    </citation>
    <scope>NUCLEOTIDE SEQUENCE [LARGE SCALE GENOMIC DNA]</scope>
    <source>
        <strain evidence="3 4">BCRC 81118</strain>
    </source>
</reference>
<dbReference type="InterPro" id="IPR004386">
    <property type="entry name" value="Toxin_YafQ-like"/>
</dbReference>
<dbReference type="AlphaFoldDB" id="A0A4Y8ULJ9"/>
<dbReference type="Proteomes" id="UP000297872">
    <property type="component" value="Unassembled WGS sequence"/>
</dbReference>
<dbReference type="PANTHER" id="PTHR40588">
    <property type="entry name" value="MRNA INTERFERASE TOXIN YAFQ"/>
    <property type="match status" value="1"/>
</dbReference>
<name>A0A4Y8ULJ9_9BACT</name>
<dbReference type="NCBIfam" id="TIGR02385">
    <property type="entry name" value="RelE_StbE"/>
    <property type="match status" value="1"/>
</dbReference>
<accession>A0A4Y8ULJ9</accession>
<evidence type="ECO:0000313" key="4">
    <source>
        <dbReference type="Proteomes" id="UP000297872"/>
    </source>
</evidence>
<keyword evidence="1" id="KW-1277">Toxin-antitoxin system</keyword>
<protein>
    <submittedName>
        <fullName evidence="3">Type II toxin-antitoxin system YafQ family toxin</fullName>
    </submittedName>
</protein>